<dbReference type="SMART" id="SM00116">
    <property type="entry name" value="CBS"/>
    <property type="match status" value="2"/>
</dbReference>
<keyword evidence="1" id="KW-0677">Repeat</keyword>
<evidence type="ECO:0000256" key="1">
    <source>
        <dbReference type="ARBA" id="ARBA00022737"/>
    </source>
</evidence>
<feature type="domain" description="CBS" evidence="3">
    <location>
        <begin position="27"/>
        <end position="85"/>
    </location>
</feature>
<accession>A0A939GXQ7</accession>
<dbReference type="InterPro" id="IPR000644">
    <property type="entry name" value="CBS_dom"/>
</dbReference>
<evidence type="ECO:0000256" key="2">
    <source>
        <dbReference type="PROSITE-ProRule" id="PRU00703"/>
    </source>
</evidence>
<comment type="caution">
    <text evidence="4">The sequence shown here is derived from an EMBL/GenBank/DDBJ whole genome shotgun (WGS) entry which is preliminary data.</text>
</comment>
<dbReference type="PANTHER" id="PTHR48108:SF31">
    <property type="entry name" value="CBS DOMAIN AND CYCLIC NUCLEOTIDE-REGULATED NUCLEOTIDYLTRANSFERASE"/>
    <property type="match status" value="1"/>
</dbReference>
<dbReference type="CDD" id="cd05401">
    <property type="entry name" value="NT_GlnE_GlnD_like"/>
    <property type="match status" value="1"/>
</dbReference>
<protein>
    <submittedName>
        <fullName evidence="4">CBS domain-containing protein</fullName>
    </submittedName>
</protein>
<name>A0A939GXQ7_9BURK</name>
<dbReference type="PROSITE" id="PS51371">
    <property type="entry name" value="CBS"/>
    <property type="match status" value="2"/>
</dbReference>
<dbReference type="InterPro" id="IPR018821">
    <property type="entry name" value="DUF294_put_nucleoTrafse_sb-bd"/>
</dbReference>
<feature type="domain" description="CBS" evidence="3">
    <location>
        <begin position="91"/>
        <end position="147"/>
    </location>
</feature>
<dbReference type="EMBL" id="JAFNME010000002">
    <property type="protein sequence ID" value="MBO1248549.1"/>
    <property type="molecule type" value="Genomic_DNA"/>
</dbReference>
<dbReference type="SUPFAM" id="SSF54631">
    <property type="entry name" value="CBS-domain pair"/>
    <property type="match status" value="1"/>
</dbReference>
<dbReference type="RefSeq" id="WP_207574095.1">
    <property type="nucleotide sequence ID" value="NZ_JAFNME010000002.1"/>
</dbReference>
<evidence type="ECO:0000313" key="5">
    <source>
        <dbReference type="Proteomes" id="UP000664731"/>
    </source>
</evidence>
<dbReference type="InterPro" id="IPR051462">
    <property type="entry name" value="CBS_domain-containing"/>
</dbReference>
<dbReference type="PANTHER" id="PTHR48108">
    <property type="entry name" value="CBS DOMAIN-CONTAINING PROTEIN CBSX2, CHLOROPLASTIC"/>
    <property type="match status" value="1"/>
</dbReference>
<dbReference type="GO" id="GO:0008773">
    <property type="term" value="F:[protein-PII] uridylyltransferase activity"/>
    <property type="evidence" value="ECO:0007669"/>
    <property type="project" value="InterPro"/>
</dbReference>
<dbReference type="CDD" id="cd04587">
    <property type="entry name" value="CBS_pair_CAP-ED_NT_Pol-beta-like_DUF294_assoc"/>
    <property type="match status" value="1"/>
</dbReference>
<organism evidence="4 5">
    <name type="scientific">Comamonas denitrificans</name>
    <dbReference type="NCBI Taxonomy" id="117506"/>
    <lineage>
        <taxon>Bacteria</taxon>
        <taxon>Pseudomonadati</taxon>
        <taxon>Pseudomonadota</taxon>
        <taxon>Betaproteobacteria</taxon>
        <taxon>Burkholderiales</taxon>
        <taxon>Comamonadaceae</taxon>
        <taxon>Comamonas</taxon>
    </lineage>
</organism>
<evidence type="ECO:0000259" key="3">
    <source>
        <dbReference type="PROSITE" id="PS51371"/>
    </source>
</evidence>
<keyword evidence="5" id="KW-1185">Reference proteome</keyword>
<dbReference type="Pfam" id="PF03445">
    <property type="entry name" value="DUF294"/>
    <property type="match status" value="1"/>
</dbReference>
<dbReference type="Pfam" id="PF00571">
    <property type="entry name" value="CBS"/>
    <property type="match status" value="2"/>
</dbReference>
<dbReference type="AlphaFoldDB" id="A0A939GXQ7"/>
<sequence>MTDFSAAATPITADTSGLLGTPLSALIARAPLCLPPDASIQMGAQAMRDARVSSVLLMQGAQLYGIVTDRDLRNRVVAQGLSPALPLRQIASTALHSLPPQASALDALTLMAQHNIHHVPVLDQARVLGIVTPRNVDARQSPSVVQLARGIHKAPDIATLAQLSAQVPALQQALVHGGAGAQGIGRIVTTVTDAITTRLIALAEQQLGPAPVPWVWVAAGSQARQEQTARTDQDNALVLADEYDPVQHGAYFADFARFVCDGLDACGYIHCPGEMMAMNAQWCQPLAQWRRYFRKWIDQPEPMALLHSSVFFDLRAVAGHTPLLTQLRQEELSRAQRSQLFLGHMVGNALTQRPPLNWLGNIRPLRGPAHAGCIDLKHSAIAPMVDLARIYALAGGLEAVNTQERLAQAGALAGGEVSAAAAQDLGDALAFIAAVRLVHQARQADAQQPPDNFLPLAKLSRFERLQLKQAFKLIQAQQAVLAKRYPISR</sequence>
<dbReference type="InterPro" id="IPR005105">
    <property type="entry name" value="GlnD_Uridyltrans_N"/>
</dbReference>
<dbReference type="Pfam" id="PF10335">
    <property type="entry name" value="DUF294_C"/>
    <property type="match status" value="1"/>
</dbReference>
<reference evidence="4" key="1">
    <citation type="submission" date="2021-03" db="EMBL/GenBank/DDBJ databases">
        <title>Comamonas denitrificans.</title>
        <authorList>
            <person name="Finster K."/>
        </authorList>
    </citation>
    <scope>NUCLEOTIDE SEQUENCE</scope>
    <source>
        <strain evidence="4">MM2021_4</strain>
    </source>
</reference>
<dbReference type="Gene3D" id="3.10.580.10">
    <property type="entry name" value="CBS-domain"/>
    <property type="match status" value="1"/>
</dbReference>
<dbReference type="InterPro" id="IPR046342">
    <property type="entry name" value="CBS_dom_sf"/>
</dbReference>
<proteinExistence type="predicted"/>
<evidence type="ECO:0000313" key="4">
    <source>
        <dbReference type="EMBL" id="MBO1248549.1"/>
    </source>
</evidence>
<dbReference type="Proteomes" id="UP000664731">
    <property type="component" value="Unassembled WGS sequence"/>
</dbReference>
<keyword evidence="2" id="KW-0129">CBS domain</keyword>
<gene>
    <name evidence="4" type="ORF">J1777_01670</name>
</gene>